<evidence type="ECO:0000313" key="1">
    <source>
        <dbReference type="EMBL" id="SKB79175.1"/>
    </source>
</evidence>
<dbReference type="RefSeq" id="WP_079666408.1">
    <property type="nucleotide sequence ID" value="NZ_FUYZ01000003.1"/>
</dbReference>
<name>A0A1T5E5Q9_9FLAO</name>
<dbReference type="AlphaFoldDB" id="A0A1T5E5Q9"/>
<proteinExistence type="predicted"/>
<dbReference type="InterPro" id="IPR032315">
    <property type="entry name" value="DUF4846"/>
</dbReference>
<dbReference type="EMBL" id="FUYZ01000003">
    <property type="protein sequence ID" value="SKB79175.1"/>
    <property type="molecule type" value="Genomic_DNA"/>
</dbReference>
<dbReference type="STRING" id="619805.SAMN05660477_01129"/>
<protein>
    <recommendedName>
        <fullName evidence="3">DUF4846 domain-containing protein</fullName>
    </recommendedName>
</protein>
<dbReference type="PROSITE" id="PS51257">
    <property type="entry name" value="PROKAR_LIPOPROTEIN"/>
    <property type="match status" value="1"/>
</dbReference>
<evidence type="ECO:0008006" key="3">
    <source>
        <dbReference type="Google" id="ProtNLM"/>
    </source>
</evidence>
<gene>
    <name evidence="1" type="ORF">SAMN05660477_01129</name>
</gene>
<keyword evidence="2" id="KW-1185">Reference proteome</keyword>
<dbReference type="Proteomes" id="UP000191112">
    <property type="component" value="Unassembled WGS sequence"/>
</dbReference>
<evidence type="ECO:0000313" key="2">
    <source>
        <dbReference type="Proteomes" id="UP000191112"/>
    </source>
</evidence>
<reference evidence="1 2" key="1">
    <citation type="submission" date="2017-02" db="EMBL/GenBank/DDBJ databases">
        <authorList>
            <person name="Peterson S.W."/>
        </authorList>
    </citation>
    <scope>NUCLEOTIDE SEQUENCE [LARGE SCALE GENOMIC DNA]</scope>
    <source>
        <strain evidence="1 2">DSM 22323</strain>
    </source>
</reference>
<sequence>MMKIFKLIILSLVVIACNKQEKIIEKPALNSPELKAENITLINPKANILKDRLLPISGFKRVETPANSWENFLQNLKLQDFGKPILKYDGSEISDQKHHVGILTYDIGTTDLQQCADALIRLRAEYLFKNEKYSDIHFRFTSGDNYSWDSYAKGIRPIINGNSVRFSQSANTNQLNNYQEFRKYLDIIYTYAGTISLARDLKLDSNKKEFEIGDLIITPGSPGHVVMVVDKIENGAQKRYALIEGYTPAQSIHILSENENPWFDQKISDNIPTPRYHFKNAVIKHF</sequence>
<dbReference type="Pfam" id="PF16138">
    <property type="entry name" value="DUF4846"/>
    <property type="match status" value="1"/>
</dbReference>
<dbReference type="OrthoDB" id="5511471at2"/>
<accession>A0A1T5E5Q9</accession>
<organism evidence="1 2">
    <name type="scientific">Soonwooa buanensis</name>
    <dbReference type="NCBI Taxonomy" id="619805"/>
    <lineage>
        <taxon>Bacteria</taxon>
        <taxon>Pseudomonadati</taxon>
        <taxon>Bacteroidota</taxon>
        <taxon>Flavobacteriia</taxon>
        <taxon>Flavobacteriales</taxon>
        <taxon>Weeksellaceae</taxon>
        <taxon>Chryseobacterium group</taxon>
        <taxon>Soonwooa</taxon>
    </lineage>
</organism>